<keyword evidence="2" id="KW-1185">Reference proteome</keyword>
<organism evidence="1 2">
    <name type="scientific">Coniochaeta ligniaria NRRL 30616</name>
    <dbReference type="NCBI Taxonomy" id="1408157"/>
    <lineage>
        <taxon>Eukaryota</taxon>
        <taxon>Fungi</taxon>
        <taxon>Dikarya</taxon>
        <taxon>Ascomycota</taxon>
        <taxon>Pezizomycotina</taxon>
        <taxon>Sordariomycetes</taxon>
        <taxon>Sordariomycetidae</taxon>
        <taxon>Coniochaetales</taxon>
        <taxon>Coniochaetaceae</taxon>
        <taxon>Coniochaeta</taxon>
    </lineage>
</organism>
<sequence length="154" mass="16657">MFGFSNNAYKSVTEAEKVLGRQRATIMSNSKHHRDPAVMAENPDIASGSPINIQRLRKGLQGLKDTKGTIGSLRGGPTSGLEAEPDTKNEEQYCVVAEVLVIYLSHRCRTNIEFPRCIDCAGSSLICALSELLGLMAVINTSPGSSTARYLRDA</sequence>
<dbReference type="Proteomes" id="UP000182658">
    <property type="component" value="Unassembled WGS sequence"/>
</dbReference>
<dbReference type="InParanoid" id="A0A1J7I614"/>
<evidence type="ECO:0000313" key="2">
    <source>
        <dbReference type="Proteomes" id="UP000182658"/>
    </source>
</evidence>
<dbReference type="EMBL" id="KV875108">
    <property type="protein sequence ID" value="OIW23079.1"/>
    <property type="molecule type" value="Genomic_DNA"/>
</dbReference>
<reference evidence="1 2" key="1">
    <citation type="submission" date="2016-10" db="EMBL/GenBank/DDBJ databases">
        <title>Draft genome sequence of Coniochaeta ligniaria NRRL30616, a lignocellulolytic fungus for bioabatement of inhibitors in plant biomass hydrolysates.</title>
        <authorList>
            <consortium name="DOE Joint Genome Institute"/>
            <person name="Jimenez D.J."/>
            <person name="Hector R.E."/>
            <person name="Riley R."/>
            <person name="Sun H."/>
            <person name="Grigoriev I.V."/>
            <person name="Van Elsas J.D."/>
            <person name="Nichols N.N."/>
        </authorList>
    </citation>
    <scope>NUCLEOTIDE SEQUENCE [LARGE SCALE GENOMIC DNA]</scope>
    <source>
        <strain evidence="1 2">NRRL 30616</strain>
    </source>
</reference>
<accession>A0A1J7I614</accession>
<evidence type="ECO:0000313" key="1">
    <source>
        <dbReference type="EMBL" id="OIW23079.1"/>
    </source>
</evidence>
<dbReference type="AlphaFoldDB" id="A0A1J7I614"/>
<gene>
    <name evidence="1" type="ORF">CONLIGDRAFT_686852</name>
</gene>
<protein>
    <submittedName>
        <fullName evidence="1">Uncharacterized protein</fullName>
    </submittedName>
</protein>
<proteinExistence type="predicted"/>
<name>A0A1J7I614_9PEZI</name>